<feature type="region of interest" description="Disordered" evidence="1">
    <location>
        <begin position="22"/>
        <end position="41"/>
    </location>
</feature>
<organism evidence="2 3">
    <name type="scientific">Limnobacter parvus</name>
    <dbReference type="NCBI Taxonomy" id="2939690"/>
    <lineage>
        <taxon>Bacteria</taxon>
        <taxon>Pseudomonadati</taxon>
        <taxon>Pseudomonadota</taxon>
        <taxon>Betaproteobacteria</taxon>
        <taxon>Burkholderiales</taxon>
        <taxon>Burkholderiaceae</taxon>
        <taxon>Limnobacter</taxon>
    </lineage>
</organism>
<dbReference type="Proteomes" id="UP001165267">
    <property type="component" value="Unassembled WGS sequence"/>
</dbReference>
<gene>
    <name evidence="2" type="ORF">NSP04_00340</name>
</gene>
<evidence type="ECO:0000313" key="3">
    <source>
        <dbReference type="Proteomes" id="UP001165267"/>
    </source>
</evidence>
<accession>A0ABT1XCT3</accession>
<reference evidence="2" key="1">
    <citation type="submission" date="2022-07" db="EMBL/GenBank/DDBJ databases">
        <authorList>
            <person name="Xamxidin M."/>
        </authorList>
    </citation>
    <scope>NUCLEOTIDE SEQUENCE</scope>
    <source>
        <strain evidence="2">YS8-69</strain>
    </source>
</reference>
<protein>
    <submittedName>
        <fullName evidence="2">Uncharacterized protein</fullName>
    </submittedName>
</protein>
<dbReference type="EMBL" id="JANKHG010000001">
    <property type="protein sequence ID" value="MCR2745093.1"/>
    <property type="molecule type" value="Genomic_DNA"/>
</dbReference>
<dbReference type="RefSeq" id="WP_257510346.1">
    <property type="nucleotide sequence ID" value="NZ_JANKHG010000001.1"/>
</dbReference>
<name>A0ABT1XCT3_9BURK</name>
<evidence type="ECO:0000256" key="1">
    <source>
        <dbReference type="SAM" id="MobiDB-lite"/>
    </source>
</evidence>
<comment type="caution">
    <text evidence="2">The sequence shown here is derived from an EMBL/GenBank/DDBJ whole genome shotgun (WGS) entry which is preliminary data.</text>
</comment>
<keyword evidence="3" id="KW-1185">Reference proteome</keyword>
<evidence type="ECO:0000313" key="2">
    <source>
        <dbReference type="EMBL" id="MCR2745093.1"/>
    </source>
</evidence>
<proteinExistence type="predicted"/>
<sequence>MNMPVQSLNVASWHTLKEQAAPNLNQGGDLPSISPNSPAWGNFKRNADMRTPYVSQLNESIRGIHQFIEQHAAPGTQRKIALGNLQHMLQAKVNCRPSDLSPLMINENRRNLNLFVQQLSNPAIPLAQKLGAALSMAQGLGVCTEGETLNILESTQQLCQQQTGLAGLLVNTKNTLIEQHLQALVQHEDQAQMRANLAKELEIHHIQALKNHVAGEWGLGVVEDRHATQAYQEQVGDMAASLLRQTITPALLANTVADSLAQALVNHTASSIQTGMPADQLKTEPLRRAIQAEFGNSIELENCLEFNDDYTEVRLKPQAELALLAMKTFQEIGLIHANADPKELLRQAGPNITKAIKSVDHLRGTVSSHLRNDHTGDLLSGFWMGHVNGIGDTDRKRKERNSLLISAHH</sequence>